<dbReference type="GeneID" id="25989020"/>
<organism evidence="1 2">
    <name type="scientific">Trichosporon asahii var. asahii (strain ATCC 90039 / CBS 2479 / JCM 2466 / KCTC 7840 / NBRC 103889/ NCYC 2677 / UAMH 7654)</name>
    <name type="common">Yeast</name>
    <dbReference type="NCBI Taxonomy" id="1186058"/>
    <lineage>
        <taxon>Eukaryota</taxon>
        <taxon>Fungi</taxon>
        <taxon>Dikarya</taxon>
        <taxon>Basidiomycota</taxon>
        <taxon>Agaricomycotina</taxon>
        <taxon>Tremellomycetes</taxon>
        <taxon>Trichosporonales</taxon>
        <taxon>Trichosporonaceae</taxon>
        <taxon>Trichosporon</taxon>
    </lineage>
</organism>
<dbReference type="KEGG" id="tasa:A1Q1_05508"/>
<comment type="caution">
    <text evidence="1">The sequence shown here is derived from an EMBL/GenBank/DDBJ whole genome shotgun (WGS) entry which is preliminary data.</text>
</comment>
<dbReference type="EMBL" id="ALBS01000310">
    <property type="protein sequence ID" value="EJT46026.1"/>
    <property type="molecule type" value="Genomic_DNA"/>
</dbReference>
<proteinExistence type="predicted"/>
<sequence length="134" mass="14928">MSSTTASQTDFDDLVVNLHLHKHTLRSKIDDSNPDGTKRAIDSYVYGVMRDSIIFVLRAGLDKHRLIDALSFGGAENAKELSMEVQAEIERRFDSMHEFLDQPGVDIEHPSTAAHLASIYQGILELKSPSAMDK</sequence>
<protein>
    <submittedName>
        <fullName evidence="1">Uncharacterized protein</fullName>
    </submittedName>
</protein>
<dbReference type="VEuPathDB" id="FungiDB:A1Q1_05508"/>
<gene>
    <name evidence="1" type="ORF">A1Q1_05508</name>
</gene>
<accession>J5SK31</accession>
<dbReference type="Proteomes" id="UP000002748">
    <property type="component" value="Unassembled WGS sequence"/>
</dbReference>
<dbReference type="HOGENOM" id="CLU_1897669_0_0_1"/>
<evidence type="ECO:0000313" key="2">
    <source>
        <dbReference type="Proteomes" id="UP000002748"/>
    </source>
</evidence>
<dbReference type="RefSeq" id="XP_014177660.1">
    <property type="nucleotide sequence ID" value="XM_014322185.1"/>
</dbReference>
<evidence type="ECO:0000313" key="1">
    <source>
        <dbReference type="EMBL" id="EJT46026.1"/>
    </source>
</evidence>
<reference evidence="1 2" key="1">
    <citation type="journal article" date="2012" name="Eukaryot. Cell">
        <title>Draft genome sequence of CBS 2479, the standard type strain of Trichosporon asahii.</title>
        <authorList>
            <person name="Yang R.Y."/>
            <person name="Li H.T."/>
            <person name="Zhu H."/>
            <person name="Zhou G.P."/>
            <person name="Wang M."/>
            <person name="Wang L."/>
        </authorList>
    </citation>
    <scope>NUCLEOTIDE SEQUENCE [LARGE SCALE GENOMIC DNA]</scope>
    <source>
        <strain evidence="2">ATCC 90039 / CBS 2479 / JCM 2466 / KCTC 7840 / NCYC 2677 / UAMH 7654</strain>
    </source>
</reference>
<name>J5SK31_TRIAS</name>
<dbReference type="AlphaFoldDB" id="J5SK31"/>